<evidence type="ECO:0000256" key="2">
    <source>
        <dbReference type="ARBA" id="ARBA00023015"/>
    </source>
</evidence>
<comment type="similarity">
    <text evidence="1">Belongs to the LysR transcriptional regulatory family.</text>
</comment>
<dbReference type="PROSITE" id="PS50931">
    <property type="entry name" value="HTH_LYSR"/>
    <property type="match status" value="1"/>
</dbReference>
<organism evidence="6 7">
    <name type="scientific">Lactiplantibacillus dongliensis</name>
    <dbReference type="NCBI Taxonomy" id="2559919"/>
    <lineage>
        <taxon>Bacteria</taxon>
        <taxon>Bacillati</taxon>
        <taxon>Bacillota</taxon>
        <taxon>Bacilli</taxon>
        <taxon>Lactobacillales</taxon>
        <taxon>Lactobacillaceae</taxon>
        <taxon>Lactiplantibacillus</taxon>
    </lineage>
</organism>
<proteinExistence type="inferred from homology"/>
<name>A0ABW1R230_9LACO</name>
<gene>
    <name evidence="6" type="ORF">ACFP3T_00715</name>
</gene>
<sequence>MNSKDIEMLLAIQRTHSITHAAELLFINQSSLSKRLMQLEKRLNSKLVRRTNLGVQFTSAGEAAVQTAQQIRKLTNDLQDTLAIDDLAVGGTLKLGCSIDYAQYKLPALLVKFQALYPKVRLNITIDYSRVIYQKLLTGDEVDIGIIRGEFNGPLIKRPLATEPIDLICQSATDRQHILELPYIQRKTDRHFQDDMTDWLIENHLPVLSHQTLVVNNLTSCVEFVRHGLGWALVPAIALTNFDGYAEPLTLNNRPFTRSTYAMAKSEALNLPPVAAFMDVLTAKSELPN</sequence>
<dbReference type="EMBL" id="JBHSSD010000004">
    <property type="protein sequence ID" value="MFC6163209.1"/>
    <property type="molecule type" value="Genomic_DNA"/>
</dbReference>
<evidence type="ECO:0000256" key="4">
    <source>
        <dbReference type="ARBA" id="ARBA00023163"/>
    </source>
</evidence>
<dbReference type="Gene3D" id="1.10.10.10">
    <property type="entry name" value="Winged helix-like DNA-binding domain superfamily/Winged helix DNA-binding domain"/>
    <property type="match status" value="1"/>
</dbReference>
<keyword evidence="2" id="KW-0805">Transcription regulation</keyword>
<dbReference type="Proteomes" id="UP001596253">
    <property type="component" value="Unassembled WGS sequence"/>
</dbReference>
<keyword evidence="3" id="KW-0238">DNA-binding</keyword>
<dbReference type="CDD" id="cd05466">
    <property type="entry name" value="PBP2_LTTR_substrate"/>
    <property type="match status" value="1"/>
</dbReference>
<evidence type="ECO:0000256" key="1">
    <source>
        <dbReference type="ARBA" id="ARBA00009437"/>
    </source>
</evidence>
<keyword evidence="7" id="KW-1185">Reference proteome</keyword>
<dbReference type="SUPFAM" id="SSF46785">
    <property type="entry name" value="Winged helix' DNA-binding domain"/>
    <property type="match status" value="1"/>
</dbReference>
<accession>A0ABW1R230</accession>
<dbReference type="InterPro" id="IPR005119">
    <property type="entry name" value="LysR_subst-bd"/>
</dbReference>
<protein>
    <submittedName>
        <fullName evidence="6">LysR family transcriptional regulator</fullName>
    </submittedName>
</protein>
<evidence type="ECO:0000256" key="3">
    <source>
        <dbReference type="ARBA" id="ARBA00023125"/>
    </source>
</evidence>
<feature type="domain" description="HTH lysR-type" evidence="5">
    <location>
        <begin position="1"/>
        <end position="58"/>
    </location>
</feature>
<dbReference type="Pfam" id="PF03466">
    <property type="entry name" value="LysR_substrate"/>
    <property type="match status" value="1"/>
</dbReference>
<dbReference type="PANTHER" id="PTHR30126">
    <property type="entry name" value="HTH-TYPE TRANSCRIPTIONAL REGULATOR"/>
    <property type="match status" value="1"/>
</dbReference>
<dbReference type="Gene3D" id="3.40.190.290">
    <property type="match status" value="1"/>
</dbReference>
<evidence type="ECO:0000313" key="7">
    <source>
        <dbReference type="Proteomes" id="UP001596253"/>
    </source>
</evidence>
<comment type="caution">
    <text evidence="6">The sequence shown here is derived from an EMBL/GenBank/DDBJ whole genome shotgun (WGS) entry which is preliminary data.</text>
</comment>
<dbReference type="PANTHER" id="PTHR30126:SF78">
    <property type="entry name" value="HTH LYSR-TYPE DOMAIN-CONTAINING PROTEIN"/>
    <property type="match status" value="1"/>
</dbReference>
<evidence type="ECO:0000313" key="6">
    <source>
        <dbReference type="EMBL" id="MFC6163209.1"/>
    </source>
</evidence>
<dbReference type="InterPro" id="IPR000847">
    <property type="entry name" value="LysR_HTH_N"/>
</dbReference>
<keyword evidence="4" id="KW-0804">Transcription</keyword>
<dbReference type="InterPro" id="IPR036388">
    <property type="entry name" value="WH-like_DNA-bd_sf"/>
</dbReference>
<reference evidence="7" key="1">
    <citation type="journal article" date="2019" name="Int. J. Syst. Evol. Microbiol.">
        <title>The Global Catalogue of Microorganisms (GCM) 10K type strain sequencing project: providing services to taxonomists for standard genome sequencing and annotation.</title>
        <authorList>
            <consortium name="The Broad Institute Genomics Platform"/>
            <consortium name="The Broad Institute Genome Sequencing Center for Infectious Disease"/>
            <person name="Wu L."/>
            <person name="Ma J."/>
        </authorList>
    </citation>
    <scope>NUCLEOTIDE SEQUENCE [LARGE SCALE GENOMIC DNA]</scope>
    <source>
        <strain evidence="7">CCM 8932</strain>
    </source>
</reference>
<dbReference type="SUPFAM" id="SSF53850">
    <property type="entry name" value="Periplasmic binding protein-like II"/>
    <property type="match status" value="1"/>
</dbReference>
<dbReference type="InterPro" id="IPR036390">
    <property type="entry name" value="WH_DNA-bd_sf"/>
</dbReference>
<dbReference type="RefSeq" id="WP_137640791.1">
    <property type="nucleotide sequence ID" value="NZ_BJDK01000029.1"/>
</dbReference>
<dbReference type="Pfam" id="PF00126">
    <property type="entry name" value="HTH_1"/>
    <property type="match status" value="1"/>
</dbReference>
<evidence type="ECO:0000259" key="5">
    <source>
        <dbReference type="PROSITE" id="PS50931"/>
    </source>
</evidence>